<gene>
    <name evidence="1" type="ORF">METZ01_LOCUS281568</name>
</gene>
<dbReference type="EMBL" id="UINC01083218">
    <property type="protein sequence ID" value="SVC28714.1"/>
    <property type="molecule type" value="Genomic_DNA"/>
</dbReference>
<protein>
    <submittedName>
        <fullName evidence="1">Uncharacterized protein</fullName>
    </submittedName>
</protein>
<accession>A0A382KV96</accession>
<sequence length="31" mass="3617">MITSLHSFPPLTVSSIEKFTDWFFTGIGDRW</sequence>
<name>A0A382KV96_9ZZZZ</name>
<organism evidence="1">
    <name type="scientific">marine metagenome</name>
    <dbReference type="NCBI Taxonomy" id="408172"/>
    <lineage>
        <taxon>unclassified sequences</taxon>
        <taxon>metagenomes</taxon>
        <taxon>ecological metagenomes</taxon>
    </lineage>
</organism>
<dbReference type="AlphaFoldDB" id="A0A382KV96"/>
<proteinExistence type="predicted"/>
<evidence type="ECO:0000313" key="1">
    <source>
        <dbReference type="EMBL" id="SVC28714.1"/>
    </source>
</evidence>
<reference evidence="1" key="1">
    <citation type="submission" date="2018-05" db="EMBL/GenBank/DDBJ databases">
        <authorList>
            <person name="Lanie J.A."/>
            <person name="Ng W.-L."/>
            <person name="Kazmierczak K.M."/>
            <person name="Andrzejewski T.M."/>
            <person name="Davidsen T.M."/>
            <person name="Wayne K.J."/>
            <person name="Tettelin H."/>
            <person name="Glass J.I."/>
            <person name="Rusch D."/>
            <person name="Podicherti R."/>
            <person name="Tsui H.-C.T."/>
            <person name="Winkler M.E."/>
        </authorList>
    </citation>
    <scope>NUCLEOTIDE SEQUENCE</scope>
</reference>